<dbReference type="Proteomes" id="UP000267096">
    <property type="component" value="Unassembled WGS sequence"/>
</dbReference>
<dbReference type="Gene3D" id="3.30.40.10">
    <property type="entry name" value="Zinc/RING finger domain, C3HC4 (zinc finger)"/>
    <property type="match status" value="1"/>
</dbReference>
<dbReference type="PANTHER" id="PTHR13097">
    <property type="entry name" value="TRANSCRIPTION INITIATION FACTOR IIE, ALPHA SUBUNIT"/>
    <property type="match status" value="1"/>
</dbReference>
<dbReference type="SMART" id="SM00531">
    <property type="entry name" value="TFIIE"/>
    <property type="match status" value="1"/>
</dbReference>
<reference evidence="6 7" key="2">
    <citation type="submission" date="2018-11" db="EMBL/GenBank/DDBJ databases">
        <authorList>
            <consortium name="Pathogen Informatics"/>
        </authorList>
    </citation>
    <scope>NUCLEOTIDE SEQUENCE [LARGE SCALE GENOMIC DNA]</scope>
</reference>
<evidence type="ECO:0000313" key="8">
    <source>
        <dbReference type="WBParaSite" id="ASIM_0001393301-mRNA-1"/>
    </source>
</evidence>
<evidence type="ECO:0000256" key="2">
    <source>
        <dbReference type="ARBA" id="ARBA00023015"/>
    </source>
</evidence>
<proteinExistence type="inferred from homology"/>
<dbReference type="InterPro" id="IPR021600">
    <property type="entry name" value="TFIIE_asu_C"/>
</dbReference>
<evidence type="ECO:0000256" key="1">
    <source>
        <dbReference type="ARBA" id="ARBA00008947"/>
    </source>
</evidence>
<reference evidence="8" key="1">
    <citation type="submission" date="2017-02" db="UniProtKB">
        <authorList>
            <consortium name="WormBaseParasite"/>
        </authorList>
    </citation>
    <scope>IDENTIFICATION</scope>
</reference>
<dbReference type="WBParaSite" id="ASIM_0001393301-mRNA-1">
    <property type="protein sequence ID" value="ASIM_0001393301-mRNA-1"/>
    <property type="gene ID" value="ASIM_0001393301"/>
</dbReference>
<protein>
    <submittedName>
        <fullName evidence="8">HTH TFE/IIEalpha-type domain-containing protein</fullName>
    </submittedName>
</protein>
<dbReference type="InterPro" id="IPR024550">
    <property type="entry name" value="TFIIEa/SarR/Rpc3_HTH_dom"/>
</dbReference>
<dbReference type="InterPro" id="IPR002853">
    <property type="entry name" value="TFIIE_asu"/>
</dbReference>
<dbReference type="PANTHER" id="PTHR13097:SF7">
    <property type="entry name" value="GENERAL TRANSCRIPTION FACTOR IIE SUBUNIT 1"/>
    <property type="match status" value="1"/>
</dbReference>
<gene>
    <name evidence="6" type="ORF">ASIM_LOCUS13361</name>
</gene>
<evidence type="ECO:0000313" key="6">
    <source>
        <dbReference type="EMBL" id="VDK49506.1"/>
    </source>
</evidence>
<sequence>MTDSSSTSSEERREDEQKSAILDELPPELLRFGLFIAKAFYGREHYVVLDYIQKRTCYKEDDLRQITKFDQRMLRGVLIQLKVDKILKERILTEENESRPRKVIYYYINYRALLNVAKYKIDHMRQRLEVKDKDEVHKASYRCSGCAQHYDVMEIDKIFDPFTQEMRCWRCQQLVEPDETAGPTDETRSSLARFNDQMAPLFAMIQSLDRIRLAPHLLEPPIKLETAPDESDMSRKVLHMGARAFQGNQLMSRSTMYQNGITETNRTKQEETSVEARSDSVTANTSAGRTTPSTSSNNSGTSVTRSSSSSSGSSSNSTVASRTPSSSSSKTMTTTTTTTTLSEEDSLSASSTGYNVEAKRAKLDDISASDTLLNGKMDTTEKLNMSDDISDADRTLIADKNEADSIGDEEEDDTDNDNVDDEEEEEEDTVLTVGGKEYYLDEINADLVKQMTAAERNLYIHIMREKFDF</sequence>
<feature type="domain" description="HTH TFE/IIEalpha-type" evidence="5">
    <location>
        <begin position="29"/>
        <end position="118"/>
    </location>
</feature>
<keyword evidence="3" id="KW-0804">Transcription</keyword>
<feature type="region of interest" description="Disordered" evidence="4">
    <location>
        <begin position="263"/>
        <end position="351"/>
    </location>
</feature>
<dbReference type="AlphaFoldDB" id="A0A0M3JZJ7"/>
<dbReference type="InterPro" id="IPR039997">
    <property type="entry name" value="TFE"/>
</dbReference>
<evidence type="ECO:0000256" key="4">
    <source>
        <dbReference type="SAM" id="MobiDB-lite"/>
    </source>
</evidence>
<dbReference type="GO" id="GO:0005673">
    <property type="term" value="C:transcription factor TFIIE complex"/>
    <property type="evidence" value="ECO:0007669"/>
    <property type="project" value="TreeGrafter"/>
</dbReference>
<feature type="region of interest" description="Disordered" evidence="4">
    <location>
        <begin position="400"/>
        <end position="429"/>
    </location>
</feature>
<feature type="compositionally biased region" description="Polar residues" evidence="4">
    <location>
        <begin position="279"/>
        <end position="289"/>
    </location>
</feature>
<dbReference type="SUPFAM" id="SSF57783">
    <property type="entry name" value="Zinc beta-ribbon"/>
    <property type="match status" value="1"/>
</dbReference>
<comment type="similarity">
    <text evidence="1">Belongs to the TFIIE alpha subunit family.</text>
</comment>
<accession>A0A0M3JZJ7</accession>
<organism evidence="8">
    <name type="scientific">Anisakis simplex</name>
    <name type="common">Herring worm</name>
    <dbReference type="NCBI Taxonomy" id="6269"/>
    <lineage>
        <taxon>Eukaryota</taxon>
        <taxon>Metazoa</taxon>
        <taxon>Ecdysozoa</taxon>
        <taxon>Nematoda</taxon>
        <taxon>Chromadorea</taxon>
        <taxon>Rhabditida</taxon>
        <taxon>Spirurina</taxon>
        <taxon>Ascaridomorpha</taxon>
        <taxon>Ascaridoidea</taxon>
        <taxon>Anisakidae</taxon>
        <taxon>Anisakis</taxon>
        <taxon>Anisakis simplex complex</taxon>
    </lineage>
</organism>
<dbReference type="GO" id="GO:0006367">
    <property type="term" value="P:transcription initiation at RNA polymerase II promoter"/>
    <property type="evidence" value="ECO:0007669"/>
    <property type="project" value="InterPro"/>
</dbReference>
<dbReference type="InterPro" id="IPR013083">
    <property type="entry name" value="Znf_RING/FYVE/PHD"/>
</dbReference>
<keyword evidence="7" id="KW-1185">Reference proteome</keyword>
<feature type="compositionally biased region" description="Low complexity" evidence="4">
    <location>
        <begin position="290"/>
        <end position="351"/>
    </location>
</feature>
<dbReference type="InterPro" id="IPR017919">
    <property type="entry name" value="TFIIE/TFIIEa_HTH"/>
</dbReference>
<keyword evidence="2" id="KW-0805">Transcription regulation</keyword>
<dbReference type="PROSITE" id="PS51344">
    <property type="entry name" value="HTH_TFE_IIE"/>
    <property type="match status" value="1"/>
</dbReference>
<name>A0A0M3JZJ7_ANISI</name>
<evidence type="ECO:0000256" key="3">
    <source>
        <dbReference type="ARBA" id="ARBA00023163"/>
    </source>
</evidence>
<evidence type="ECO:0000313" key="7">
    <source>
        <dbReference type="Proteomes" id="UP000267096"/>
    </source>
</evidence>
<dbReference type="Pfam" id="PF02002">
    <property type="entry name" value="TFIIE_alpha"/>
    <property type="match status" value="1"/>
</dbReference>
<dbReference type="Pfam" id="PF11521">
    <property type="entry name" value="TFIIE-A_C"/>
    <property type="match status" value="1"/>
</dbReference>
<evidence type="ECO:0000259" key="5">
    <source>
        <dbReference type="PROSITE" id="PS51344"/>
    </source>
</evidence>
<dbReference type="EMBL" id="UYRR01031371">
    <property type="protein sequence ID" value="VDK49506.1"/>
    <property type="molecule type" value="Genomic_DNA"/>
</dbReference>
<feature type="compositionally biased region" description="Basic and acidic residues" evidence="4">
    <location>
        <begin position="265"/>
        <end position="278"/>
    </location>
</feature>
<dbReference type="Gene3D" id="6.10.140.1250">
    <property type="match status" value="1"/>
</dbReference>
<dbReference type="OrthoDB" id="361102at2759"/>
<feature type="compositionally biased region" description="Acidic residues" evidence="4">
    <location>
        <begin position="405"/>
        <end position="429"/>
    </location>
</feature>